<evidence type="ECO:0000313" key="4">
    <source>
        <dbReference type="EMBL" id="CAF1919518.1"/>
    </source>
</evidence>
<dbReference type="Pfam" id="PF23282">
    <property type="entry name" value="WHD_ROQ1"/>
    <property type="match status" value="1"/>
</dbReference>
<dbReference type="InterPro" id="IPR032675">
    <property type="entry name" value="LRR_dom_sf"/>
</dbReference>
<sequence length="700" mass="79545">MIYPEAFVGGYGPEYGPEAFKSWVESLDSYIGQNQVSSWESLSFAINLLRGEAKSWWKVEEEARWDDEEPIYTWNELKIIMSFKYVPGFQWEEEESDLNFFLKEIEQPDSLPEDSLPMIAAEHEGETQELCLHVPDQTNQEEKVLGESSTTSELAHALIDQGESFQSLSSGLLTWYTLDFQTSLVEYLRDVKGLQQVVFEPGGSFSVSIRSNNNLVQKTVTYKLDLQGKGDIKVNHLSAIEERLKHQKVLILIDDFDDQVVLDALIGQAQWFGSGSRIIVVTNDKHFLRVMGLITFTRKNATPEGFKEIVVKVTGLAGSLPLGLCVLGSSLQGRDKEYWMDLLPNFQNGIDGKIEKSLRVSYDGLSSKGYKAIFRHIACLFNGFSVSGGGSTLTLPLMLPHIISRPQVLSASAAGRGVRRSFLRQRNEQELTQNVDAAAAADSGLSVNVGMENLADKSLIHVSRGRVEMHRLLQEMGRSIVRREEPEKREFLVDSQDICDVFSEGILHENFDYLLPKLKLLHWDEYPMRCLPSKFRPENLVRLIMKYSKLEKLWEGIVEACLKNMNLWGSQNLIEMPDLSKATNLETLCLDDCYSLVKLPSSIPHPNKLMKLYLRDCRNLESIPIGISLKSIKELYLDGCSRLRNFPQISTNILDLRVDKTSIEEIPSNLNPENLYHLSMTELKSKKLWERVQVCMHFQT</sequence>
<organism evidence="4">
    <name type="scientific">Brassica napus</name>
    <name type="common">Rape</name>
    <dbReference type="NCBI Taxonomy" id="3708"/>
    <lineage>
        <taxon>Eukaryota</taxon>
        <taxon>Viridiplantae</taxon>
        <taxon>Streptophyta</taxon>
        <taxon>Embryophyta</taxon>
        <taxon>Tracheophyta</taxon>
        <taxon>Spermatophyta</taxon>
        <taxon>Magnoliopsida</taxon>
        <taxon>eudicotyledons</taxon>
        <taxon>Gunneridae</taxon>
        <taxon>Pentapetalae</taxon>
        <taxon>rosids</taxon>
        <taxon>malvids</taxon>
        <taxon>Brassicales</taxon>
        <taxon>Brassicaceae</taxon>
        <taxon>Brassiceae</taxon>
        <taxon>Brassica</taxon>
    </lineage>
</organism>
<accession>A0A816KBK5</accession>
<dbReference type="InterPro" id="IPR044974">
    <property type="entry name" value="Disease_R_plants"/>
</dbReference>
<name>A0A816KBK5_BRANA</name>
<dbReference type="SMR" id="A0A816KBK5"/>
<dbReference type="Pfam" id="PF07725">
    <property type="entry name" value="LRR_3"/>
    <property type="match status" value="1"/>
</dbReference>
<gene>
    <name evidence="4" type="ORF">DARMORV10_C02P47990.1</name>
</gene>
<protein>
    <submittedName>
        <fullName evidence="4">(rape) hypothetical protein</fullName>
    </submittedName>
</protein>
<reference evidence="4" key="1">
    <citation type="submission" date="2021-01" db="EMBL/GenBank/DDBJ databases">
        <authorList>
            <consortium name="Genoscope - CEA"/>
            <person name="William W."/>
        </authorList>
    </citation>
    <scope>NUCLEOTIDE SEQUENCE</scope>
</reference>
<dbReference type="EMBL" id="HG994366">
    <property type="protein sequence ID" value="CAF1919518.1"/>
    <property type="molecule type" value="Genomic_DNA"/>
</dbReference>
<proteinExistence type="predicted"/>
<dbReference type="InterPro" id="IPR058192">
    <property type="entry name" value="WHD_ROQ1-like"/>
</dbReference>
<dbReference type="InterPro" id="IPR027417">
    <property type="entry name" value="P-loop_NTPase"/>
</dbReference>
<dbReference type="InterPro" id="IPR011713">
    <property type="entry name" value="Leu-rich_rpt_3"/>
</dbReference>
<evidence type="ECO:0000259" key="3">
    <source>
        <dbReference type="Pfam" id="PF23282"/>
    </source>
</evidence>
<dbReference type="Gene3D" id="3.40.50.300">
    <property type="entry name" value="P-loop containing nucleotide triphosphate hydrolases"/>
    <property type="match status" value="1"/>
</dbReference>
<dbReference type="InterPro" id="IPR042197">
    <property type="entry name" value="Apaf_helical"/>
</dbReference>
<dbReference type="PANTHER" id="PTHR11017">
    <property type="entry name" value="LEUCINE-RICH REPEAT-CONTAINING PROTEIN"/>
    <property type="match status" value="1"/>
</dbReference>
<dbReference type="AlphaFoldDB" id="A0A816KBK5"/>
<dbReference type="Gene3D" id="3.80.10.10">
    <property type="entry name" value="Ribonuclease Inhibitor"/>
    <property type="match status" value="1"/>
</dbReference>
<keyword evidence="1" id="KW-0433">Leucine-rich repeat</keyword>
<dbReference type="Gene3D" id="1.10.8.430">
    <property type="entry name" value="Helical domain of apoptotic protease-activating factors"/>
    <property type="match status" value="1"/>
</dbReference>
<evidence type="ECO:0000256" key="2">
    <source>
        <dbReference type="ARBA" id="ARBA00022737"/>
    </source>
</evidence>
<dbReference type="PANTHER" id="PTHR11017:SF538">
    <property type="entry name" value="ADP-RIBOSYL CYCLASE_CYCLIC ADP-RIBOSE HYDROLASE"/>
    <property type="match status" value="1"/>
</dbReference>
<dbReference type="PRINTS" id="PR00364">
    <property type="entry name" value="DISEASERSIST"/>
</dbReference>
<dbReference type="SUPFAM" id="SSF52540">
    <property type="entry name" value="P-loop containing nucleoside triphosphate hydrolases"/>
    <property type="match status" value="1"/>
</dbReference>
<feature type="domain" description="Disease resistance protein Roq1-like winged-helix" evidence="3">
    <location>
        <begin position="441"/>
        <end position="483"/>
    </location>
</feature>
<dbReference type="SUPFAM" id="SSF52058">
    <property type="entry name" value="L domain-like"/>
    <property type="match status" value="1"/>
</dbReference>
<evidence type="ECO:0000256" key="1">
    <source>
        <dbReference type="ARBA" id="ARBA00022614"/>
    </source>
</evidence>
<dbReference type="Proteomes" id="UP001295469">
    <property type="component" value="Chromosome C02"/>
</dbReference>
<keyword evidence="2" id="KW-0677">Repeat</keyword>
<dbReference type="GO" id="GO:0006952">
    <property type="term" value="P:defense response"/>
    <property type="evidence" value="ECO:0007669"/>
    <property type="project" value="InterPro"/>
</dbReference>